<dbReference type="EMBL" id="JARAKH010000006">
    <property type="protein sequence ID" value="KAK8403255.1"/>
    <property type="molecule type" value="Genomic_DNA"/>
</dbReference>
<evidence type="ECO:0000313" key="1">
    <source>
        <dbReference type="EMBL" id="KAK8403255.1"/>
    </source>
</evidence>
<sequence>MQLFRPNVYQSDVRGKEIGPLYHWHAKRTVISAVSDRVKRMSLIRASYHQFISWTLDRLRRCVPYSSACSESS</sequence>
<organism evidence="1 2">
    <name type="scientific">Scylla paramamosain</name>
    <name type="common">Mud crab</name>
    <dbReference type="NCBI Taxonomy" id="85552"/>
    <lineage>
        <taxon>Eukaryota</taxon>
        <taxon>Metazoa</taxon>
        <taxon>Ecdysozoa</taxon>
        <taxon>Arthropoda</taxon>
        <taxon>Crustacea</taxon>
        <taxon>Multicrustacea</taxon>
        <taxon>Malacostraca</taxon>
        <taxon>Eumalacostraca</taxon>
        <taxon>Eucarida</taxon>
        <taxon>Decapoda</taxon>
        <taxon>Pleocyemata</taxon>
        <taxon>Brachyura</taxon>
        <taxon>Eubrachyura</taxon>
        <taxon>Portunoidea</taxon>
        <taxon>Portunidae</taxon>
        <taxon>Portuninae</taxon>
        <taxon>Scylla</taxon>
    </lineage>
</organism>
<keyword evidence="2" id="KW-1185">Reference proteome</keyword>
<reference evidence="1 2" key="1">
    <citation type="submission" date="2023-03" db="EMBL/GenBank/DDBJ databases">
        <title>High-quality genome of Scylla paramamosain provides insights in environmental adaptation.</title>
        <authorList>
            <person name="Zhang L."/>
        </authorList>
    </citation>
    <scope>NUCLEOTIDE SEQUENCE [LARGE SCALE GENOMIC DNA]</scope>
    <source>
        <strain evidence="1">LZ_2023a</strain>
        <tissue evidence="1">Muscle</tissue>
    </source>
</reference>
<evidence type="ECO:0000313" key="2">
    <source>
        <dbReference type="Proteomes" id="UP001487740"/>
    </source>
</evidence>
<gene>
    <name evidence="1" type="ORF">O3P69_000404</name>
</gene>
<protein>
    <submittedName>
        <fullName evidence="1">Uncharacterized protein</fullName>
    </submittedName>
</protein>
<proteinExistence type="predicted"/>
<comment type="caution">
    <text evidence="1">The sequence shown here is derived from an EMBL/GenBank/DDBJ whole genome shotgun (WGS) entry which is preliminary data.</text>
</comment>
<dbReference type="AlphaFoldDB" id="A0AAW0UT94"/>
<dbReference type="Proteomes" id="UP001487740">
    <property type="component" value="Unassembled WGS sequence"/>
</dbReference>
<name>A0AAW0UT94_SCYPA</name>
<accession>A0AAW0UT94</accession>